<evidence type="ECO:0000313" key="2">
    <source>
        <dbReference type="Proteomes" id="UP001152795"/>
    </source>
</evidence>
<dbReference type="Pfam" id="PF01412">
    <property type="entry name" value="ArfGap"/>
    <property type="match status" value="1"/>
</dbReference>
<dbReference type="InterPro" id="IPR052227">
    <property type="entry name" value="Arf-Rho-GAP_ANK-PH_domain"/>
</dbReference>
<protein>
    <submittedName>
        <fullName evidence="1">Arf-GAP with Rho-GAP domain, ANK repeat and PH domain-containing 1-like</fullName>
    </submittedName>
</protein>
<keyword evidence="2" id="KW-1185">Reference proteome</keyword>
<dbReference type="PROSITE" id="PS50115">
    <property type="entry name" value="ARFGAP"/>
    <property type="match status" value="1"/>
</dbReference>
<dbReference type="GO" id="GO:0005096">
    <property type="term" value="F:GTPase activator activity"/>
    <property type="evidence" value="ECO:0007669"/>
    <property type="project" value="InterPro"/>
</dbReference>
<gene>
    <name evidence="1" type="ORF">PACLA_8A087495</name>
</gene>
<dbReference type="GO" id="GO:0005547">
    <property type="term" value="F:phosphatidylinositol-3,4,5-trisphosphate binding"/>
    <property type="evidence" value="ECO:0007669"/>
    <property type="project" value="TreeGrafter"/>
</dbReference>
<organism evidence="1 2">
    <name type="scientific">Paramuricea clavata</name>
    <name type="common">Red gorgonian</name>
    <name type="synonym">Violescent sea-whip</name>
    <dbReference type="NCBI Taxonomy" id="317549"/>
    <lineage>
        <taxon>Eukaryota</taxon>
        <taxon>Metazoa</taxon>
        <taxon>Cnidaria</taxon>
        <taxon>Anthozoa</taxon>
        <taxon>Octocorallia</taxon>
        <taxon>Malacalcyonacea</taxon>
        <taxon>Plexauridae</taxon>
        <taxon>Paramuricea</taxon>
    </lineage>
</organism>
<dbReference type="InterPro" id="IPR038508">
    <property type="entry name" value="ArfGAP_dom_sf"/>
</dbReference>
<evidence type="ECO:0000313" key="1">
    <source>
        <dbReference type="EMBL" id="CAB4040319.1"/>
    </source>
</evidence>
<dbReference type="SUPFAM" id="SSF57863">
    <property type="entry name" value="ArfGap/RecO-like zinc finger"/>
    <property type="match status" value="1"/>
</dbReference>
<feature type="non-terminal residue" evidence="1">
    <location>
        <position position="189"/>
    </location>
</feature>
<proteinExistence type="predicted"/>
<sequence>VVNKIWENESNRWCADCGEKDPVWASINLVVCVCARCIGAHRNLGVHSSKPRSLLMDEKVWIPSLIRLMVEVGNEISNKFWQYRLPEDDQISPESSSQAREEFIRKKYVQRMYRHVSPLYGDPVALGEALKLSVCTNNIEKTMQLVFCGADVKYISSDGSESRTPYELAKASNQELQMEFLMQNGAIMF</sequence>
<dbReference type="AlphaFoldDB" id="A0A6S7LRY6"/>
<accession>A0A6S7LRY6</accession>
<feature type="non-terminal residue" evidence="1">
    <location>
        <position position="1"/>
    </location>
</feature>
<dbReference type="EMBL" id="CACRXK020026628">
    <property type="protein sequence ID" value="CAB4040319.1"/>
    <property type="molecule type" value="Genomic_DNA"/>
</dbReference>
<dbReference type="PANTHER" id="PTHR45899:SF2">
    <property type="entry name" value="RHO GTPASE ACTIVATING PROTEIN AT 15B, ISOFORM C"/>
    <property type="match status" value="1"/>
</dbReference>
<name>A0A6S7LRY6_PARCT</name>
<dbReference type="PANTHER" id="PTHR45899">
    <property type="entry name" value="RHO GTPASE ACTIVATING PROTEIN AT 15B, ISOFORM C"/>
    <property type="match status" value="1"/>
</dbReference>
<dbReference type="PRINTS" id="PR00405">
    <property type="entry name" value="REVINTRACTNG"/>
</dbReference>
<dbReference type="InterPro" id="IPR037278">
    <property type="entry name" value="ARFGAP/RecO"/>
</dbReference>
<dbReference type="Gene3D" id="1.10.220.150">
    <property type="entry name" value="Arf GTPase activating protein"/>
    <property type="match status" value="1"/>
</dbReference>
<dbReference type="GO" id="GO:0005737">
    <property type="term" value="C:cytoplasm"/>
    <property type="evidence" value="ECO:0007669"/>
    <property type="project" value="TreeGrafter"/>
</dbReference>
<comment type="caution">
    <text evidence="1">The sequence shown here is derived from an EMBL/GenBank/DDBJ whole genome shotgun (WGS) entry which is preliminary data.</text>
</comment>
<reference evidence="1" key="1">
    <citation type="submission" date="2020-04" db="EMBL/GenBank/DDBJ databases">
        <authorList>
            <person name="Alioto T."/>
            <person name="Alioto T."/>
            <person name="Gomez Garrido J."/>
        </authorList>
    </citation>
    <scope>NUCLEOTIDE SEQUENCE</scope>
    <source>
        <strain evidence="1">A484AB</strain>
    </source>
</reference>
<dbReference type="OrthoDB" id="6021192at2759"/>
<dbReference type="Proteomes" id="UP001152795">
    <property type="component" value="Unassembled WGS sequence"/>
</dbReference>
<dbReference type="SMART" id="SM00105">
    <property type="entry name" value="ArfGap"/>
    <property type="match status" value="1"/>
</dbReference>
<dbReference type="InterPro" id="IPR001164">
    <property type="entry name" value="ArfGAP_dom"/>
</dbReference>